<evidence type="ECO:0008006" key="3">
    <source>
        <dbReference type="Google" id="ProtNLM"/>
    </source>
</evidence>
<evidence type="ECO:0000313" key="1">
    <source>
        <dbReference type="EMBL" id="SKC32990.1"/>
    </source>
</evidence>
<organism evidence="1 2">
    <name type="scientific">Photobacterium piscicola</name>
    <dbReference type="NCBI Taxonomy" id="1378299"/>
    <lineage>
        <taxon>Bacteria</taxon>
        <taxon>Pseudomonadati</taxon>
        <taxon>Pseudomonadota</taxon>
        <taxon>Gammaproteobacteria</taxon>
        <taxon>Vibrionales</taxon>
        <taxon>Vibrionaceae</taxon>
        <taxon>Photobacterium</taxon>
    </lineage>
</organism>
<dbReference type="OrthoDB" id="570299at2"/>
<dbReference type="SUPFAM" id="SSF101327">
    <property type="entry name" value="YgfB-like"/>
    <property type="match status" value="1"/>
</dbReference>
<dbReference type="SUPFAM" id="SSF103642">
    <property type="entry name" value="Sec-C motif"/>
    <property type="match status" value="1"/>
</dbReference>
<reference evidence="1 2" key="1">
    <citation type="submission" date="2017-02" db="EMBL/GenBank/DDBJ databases">
        <authorList>
            <person name="Peterson S.W."/>
        </authorList>
    </citation>
    <scope>NUCLEOTIDE SEQUENCE [LARGE SCALE GENOMIC DNA]</scope>
    <source>
        <strain evidence="2">type strain: NCCB 100098</strain>
    </source>
</reference>
<sequence>MNTLMTLPSHWQGMSAAFIEGALFAANANPKPMEPEIWLPVLINGGGDEAAVVMVDDADKMPILSHFEMQYRKVKAGEYQLPTNLIWQQDGSNQNALREFAQGFLAVWAFIEPNWQQQTVSDGTMRMLSALLTTLMLLVDEAATLAQMEQAGVTGMPAASELYTQLPLMLTEVMMAADQLQIGSGAQAINPFKGIGRNDPCPCESGKKFKQCCGKTL</sequence>
<dbReference type="EMBL" id="FUZI01000004">
    <property type="protein sequence ID" value="SKC32990.1"/>
    <property type="molecule type" value="Genomic_DNA"/>
</dbReference>
<dbReference type="InterPro" id="IPR036255">
    <property type="entry name" value="YgfB-like_sf"/>
</dbReference>
<accession>A0A1T5I1R0</accession>
<dbReference type="AlphaFoldDB" id="A0A1T5I1R0"/>
<dbReference type="Pfam" id="PF02810">
    <property type="entry name" value="SEC-C"/>
    <property type="match status" value="1"/>
</dbReference>
<dbReference type="Proteomes" id="UP000189966">
    <property type="component" value="Unassembled WGS sequence"/>
</dbReference>
<dbReference type="RefSeq" id="WP_080157967.1">
    <property type="nucleotide sequence ID" value="NZ_FUZI01000004.1"/>
</dbReference>
<proteinExistence type="predicted"/>
<protein>
    <recommendedName>
        <fullName evidence="3">Prepilin peptidase</fullName>
    </recommendedName>
</protein>
<gene>
    <name evidence="1" type="ORF">CZ809_02518</name>
</gene>
<dbReference type="Pfam" id="PF03695">
    <property type="entry name" value="UPF0149"/>
    <property type="match status" value="1"/>
</dbReference>
<name>A0A1T5I1R0_9GAMM</name>
<dbReference type="Gene3D" id="3.10.450.50">
    <property type="match status" value="1"/>
</dbReference>
<dbReference type="InterPro" id="IPR004027">
    <property type="entry name" value="SEC_C_motif"/>
</dbReference>
<evidence type="ECO:0000313" key="2">
    <source>
        <dbReference type="Proteomes" id="UP000189966"/>
    </source>
</evidence>
<dbReference type="InterPro" id="IPR011978">
    <property type="entry name" value="YgfB-like"/>
</dbReference>